<comment type="similarity">
    <text evidence="1 2">Belongs to the TelA family.</text>
</comment>
<gene>
    <name evidence="4" type="ORF">NCTC10571_01528</name>
</gene>
<reference evidence="4 5" key="1">
    <citation type="submission" date="2018-06" db="EMBL/GenBank/DDBJ databases">
        <authorList>
            <consortium name="Pathogen Informatics"/>
            <person name="Doyle S."/>
        </authorList>
    </citation>
    <scope>NUCLEOTIDE SEQUENCE [LARGE SCALE GENOMIC DNA]</scope>
    <source>
        <strain evidence="4 5">NCTC10571</strain>
    </source>
</reference>
<evidence type="ECO:0000256" key="1">
    <source>
        <dbReference type="ARBA" id="ARBA00005541"/>
    </source>
</evidence>
<dbReference type="Proteomes" id="UP000255234">
    <property type="component" value="Unassembled WGS sequence"/>
</dbReference>
<name>A0A378NSK9_9FIRM</name>
<evidence type="ECO:0000313" key="5">
    <source>
        <dbReference type="Proteomes" id="UP000255234"/>
    </source>
</evidence>
<proteinExistence type="inferred from homology"/>
<evidence type="ECO:0000313" key="4">
    <source>
        <dbReference type="EMBL" id="STY71372.1"/>
    </source>
</evidence>
<dbReference type="RefSeq" id="WP_115151720.1">
    <property type="nucleotide sequence ID" value="NZ_UGPP01000001.1"/>
</dbReference>
<dbReference type="AlphaFoldDB" id="A0A378NSK9"/>
<dbReference type="Pfam" id="PF05816">
    <property type="entry name" value="TelA"/>
    <property type="match status" value="1"/>
</dbReference>
<dbReference type="PIRSF" id="PIRSF026508">
    <property type="entry name" value="TelA"/>
    <property type="match status" value="1"/>
</dbReference>
<dbReference type="PANTHER" id="PTHR38432:SF1">
    <property type="entry name" value="TELA-LIKE PROTEIN SAOUHSC_01408"/>
    <property type="match status" value="1"/>
</dbReference>
<feature type="coiled-coil region" evidence="3">
    <location>
        <begin position="136"/>
        <end position="163"/>
    </location>
</feature>
<evidence type="ECO:0000256" key="2">
    <source>
        <dbReference type="PIRNR" id="PIRNR026508"/>
    </source>
</evidence>
<dbReference type="InterPro" id="IPR008863">
    <property type="entry name" value="Toxic_anion-R_TelA"/>
</dbReference>
<dbReference type="STRING" id="1122216.GCA_000423385_01914"/>
<dbReference type="PANTHER" id="PTHR38432">
    <property type="entry name" value="TELA-LIKE PROTEIN SAOUHSC_01408"/>
    <property type="match status" value="1"/>
</dbReference>
<keyword evidence="3" id="KW-0175">Coiled coil</keyword>
<dbReference type="EMBL" id="UGPP01000001">
    <property type="protein sequence ID" value="STY71372.1"/>
    <property type="molecule type" value="Genomic_DNA"/>
</dbReference>
<protein>
    <submittedName>
        <fullName evidence="4">TelA-like protein SA1238</fullName>
    </submittedName>
</protein>
<evidence type="ECO:0000256" key="3">
    <source>
        <dbReference type="SAM" id="Coils"/>
    </source>
</evidence>
<accession>A0A378NSK9</accession>
<sequence>MADISLDDLIKAKTQTMDNNTDAQNWQVMTKKEEIEQVTKQTELISPEDRKRIDEIKENIDLTNSQTSVQYGINAQRNIAEFSDSILNNIRSKDSGHVGDLLSNLVVKVKGFDVDSKNSGGFIKKIPILGSLVGSAKSMMAEYDKLSVQIDKIQGELDKARMSMMKDIVMFDTMYQRNLEYFKELQLYIKAGEEKILELQQHTIPKLRMEAVNSQNQMAVQVVSDFENAVSRFEKKVHDLKLSKTIAIQTAPQIRLIQNNDKVLVDKVQSAIYNTIPLWKSQIVIALGLSRQQKVLQMQREVTDTTNELLRRNAEMLKQNTIETARETERGIVDIETVKKVNEDLISTIEETIKIQKDGRERRKLAEAELVQIEDKLKQTLLAHR</sequence>
<organism evidence="4 5">
    <name type="scientific">Megamonas hypermegale</name>
    <dbReference type="NCBI Taxonomy" id="158847"/>
    <lineage>
        <taxon>Bacteria</taxon>
        <taxon>Bacillati</taxon>
        <taxon>Bacillota</taxon>
        <taxon>Negativicutes</taxon>
        <taxon>Selenomonadales</taxon>
        <taxon>Selenomonadaceae</taxon>
        <taxon>Megamonas</taxon>
    </lineage>
</organism>